<feature type="transmembrane region" description="Helical" evidence="1">
    <location>
        <begin position="103"/>
        <end position="120"/>
    </location>
</feature>
<keyword evidence="1" id="KW-0472">Membrane</keyword>
<evidence type="ECO:0000313" key="2">
    <source>
        <dbReference type="EMBL" id="GAP04872.1"/>
    </source>
</evidence>
<keyword evidence="1" id="KW-1133">Transmembrane helix</keyword>
<feature type="transmembrane region" description="Helical" evidence="1">
    <location>
        <begin position="75"/>
        <end position="97"/>
    </location>
</feature>
<dbReference type="Proteomes" id="UP000064514">
    <property type="component" value="Unassembled WGS sequence"/>
</dbReference>
<name>A0A3F3H5H9_9LACO</name>
<gene>
    <name evidence="2" type="ORF">FTRO_0110070</name>
</gene>
<feature type="transmembrane region" description="Helical" evidence="1">
    <location>
        <begin position="12"/>
        <end position="30"/>
    </location>
</feature>
<evidence type="ECO:0008006" key="3">
    <source>
        <dbReference type="Google" id="ProtNLM"/>
    </source>
</evidence>
<dbReference type="EMBL" id="DF968088">
    <property type="protein sequence ID" value="GAP04872.1"/>
    <property type="molecule type" value="Genomic_DNA"/>
</dbReference>
<organism evidence="2">
    <name type="scientific">Fructobacillus tropaeoli</name>
    <dbReference type="NCBI Taxonomy" id="709323"/>
    <lineage>
        <taxon>Bacteria</taxon>
        <taxon>Bacillati</taxon>
        <taxon>Bacillota</taxon>
        <taxon>Bacilli</taxon>
        <taxon>Lactobacillales</taxon>
        <taxon>Lactobacillaceae</taxon>
        <taxon>Fructobacillus</taxon>
    </lineage>
</organism>
<keyword evidence="1" id="KW-0812">Transmembrane</keyword>
<evidence type="ECO:0000256" key="1">
    <source>
        <dbReference type="SAM" id="Phobius"/>
    </source>
</evidence>
<sequence length="133" mass="15638">MKRHFIKNSQLIFIAVEQIFMGIIILLQSAKLHNELPAILDWTDDVVPGMVYLVLGALLLVNSLWDFYWYRIRIVLLAFSAFMWTMLTLSFGLDMIYSQHVEVMPYLFLVITLRIIYAAWQEPPHKMRGGEHH</sequence>
<accession>A0A3F3H5H9</accession>
<dbReference type="STRING" id="709323.GCA_001047135_01435"/>
<protein>
    <recommendedName>
        <fullName evidence="3">Integral membrane protein</fullName>
    </recommendedName>
</protein>
<proteinExistence type="predicted"/>
<dbReference type="AlphaFoldDB" id="A0A3F3H5H9"/>
<dbReference type="RefSeq" id="WP_059394213.1">
    <property type="nucleotide sequence ID" value="NZ_DF968088.1"/>
</dbReference>
<reference evidence="2" key="1">
    <citation type="journal article" date="2015" name="BMC Genomics">
        <title>Comparative genomics of Fructobacillus spp. and Leuconostoc spp. reveals niche-specific evolution of Fructobacillus spp.</title>
        <authorList>
            <person name="Endo A."/>
            <person name="Tanizawa Y."/>
            <person name="Tanaka N."/>
            <person name="Maeno S."/>
            <person name="Kumar H."/>
            <person name="Shiwa Y."/>
            <person name="Okada S."/>
            <person name="Yoshikawa H."/>
            <person name="Dicks L."/>
            <person name="Nakagawa J."/>
            <person name="Arita M."/>
        </authorList>
    </citation>
    <scope>NUCLEOTIDE SEQUENCE [LARGE SCALE GENOMIC DNA]</scope>
    <source>
        <strain evidence="2">F214-1</strain>
    </source>
</reference>
<feature type="transmembrane region" description="Helical" evidence="1">
    <location>
        <begin position="50"/>
        <end position="68"/>
    </location>
</feature>